<dbReference type="GO" id="GO:0016811">
    <property type="term" value="F:hydrolase activity, acting on carbon-nitrogen (but not peptide) bonds, in linear amides"/>
    <property type="evidence" value="ECO:0007669"/>
    <property type="project" value="TreeGrafter"/>
</dbReference>
<dbReference type="Gene3D" id="3.60.110.10">
    <property type="entry name" value="Carbon-nitrogen hydrolase"/>
    <property type="match status" value="1"/>
</dbReference>
<organism evidence="3 4">
    <name type="scientific">Wenzhouxiangella sediminis</name>
    <dbReference type="NCBI Taxonomy" id="1792836"/>
    <lineage>
        <taxon>Bacteria</taxon>
        <taxon>Pseudomonadati</taxon>
        <taxon>Pseudomonadota</taxon>
        <taxon>Gammaproteobacteria</taxon>
        <taxon>Chromatiales</taxon>
        <taxon>Wenzhouxiangellaceae</taxon>
        <taxon>Wenzhouxiangella</taxon>
    </lineage>
</organism>
<name>A0A3E1K9M5_9GAMM</name>
<sequence length="336" mass="37722">MSAVLLPRSPNVYYAAACQTNFPAPAHRDEIADRVRRMGEIVEQTIIGYEPFFDVRLLVFPEFAHAVPVHDNPGKLLDTVAVALPNEHTDFYERLAKKYGCFIQTGTFLERDDDWPGVVFNTTLLIGPDGILSKYRKVNPWIPWEVHASPHDLPGYLDDPFPVVDTEIGRLGVAICYDWLFPETIRELAFRGAEVLIRVSAYMDPWGTQQPTDWWTLVNRTRALENTAYVVAANQGAEMHHYPPFSWPGGSMAVDYDGRILAQADPGPGEKVVVAPIDIETLRHERTRRRGHDTRAHYRAEVHDYARATRLAPAGAADLSIEAAGRRIAAAKKTLP</sequence>
<dbReference type="PROSITE" id="PS50263">
    <property type="entry name" value="CN_HYDROLASE"/>
    <property type="match status" value="1"/>
</dbReference>
<dbReference type="InterPro" id="IPR050345">
    <property type="entry name" value="Aliph_Amidase/BUP"/>
</dbReference>
<dbReference type="Proteomes" id="UP000260351">
    <property type="component" value="Unassembled WGS sequence"/>
</dbReference>
<gene>
    <name evidence="3" type="ORF">DZC52_07185</name>
</gene>
<feature type="domain" description="CN hydrolase" evidence="2">
    <location>
        <begin position="13"/>
        <end position="279"/>
    </location>
</feature>
<evidence type="ECO:0000256" key="1">
    <source>
        <dbReference type="ARBA" id="ARBA00022801"/>
    </source>
</evidence>
<keyword evidence="1" id="KW-0378">Hydrolase</keyword>
<dbReference type="InterPro" id="IPR036526">
    <property type="entry name" value="C-N_Hydrolase_sf"/>
</dbReference>
<dbReference type="SUPFAM" id="SSF56317">
    <property type="entry name" value="Carbon-nitrogen hydrolase"/>
    <property type="match status" value="1"/>
</dbReference>
<dbReference type="PANTHER" id="PTHR43674">
    <property type="entry name" value="NITRILASE C965.09-RELATED"/>
    <property type="match status" value="1"/>
</dbReference>
<dbReference type="EMBL" id="QUZK01000033">
    <property type="protein sequence ID" value="RFF30707.1"/>
    <property type="molecule type" value="Genomic_DNA"/>
</dbReference>
<dbReference type="OrthoDB" id="9811121at2"/>
<comment type="caution">
    <text evidence="3">The sequence shown here is derived from an EMBL/GenBank/DDBJ whole genome shotgun (WGS) entry which is preliminary data.</text>
</comment>
<dbReference type="PANTHER" id="PTHR43674:SF16">
    <property type="entry name" value="CARBON-NITROGEN FAMILY, PUTATIVE (AFU_ORTHOLOGUE AFUA_5G02350)-RELATED"/>
    <property type="match status" value="1"/>
</dbReference>
<dbReference type="InterPro" id="IPR003010">
    <property type="entry name" value="C-N_Hydrolase"/>
</dbReference>
<dbReference type="AlphaFoldDB" id="A0A3E1K9M5"/>
<accession>A0A3E1K9M5</accession>
<reference evidence="3 4" key="1">
    <citation type="submission" date="2018-08" db="EMBL/GenBank/DDBJ databases">
        <title>Wenzhouxiangella salilacus sp. nov., a novel bacterium isolated from a saline lake in Xinjiang Province, China.</title>
        <authorList>
            <person name="Han S."/>
        </authorList>
    </citation>
    <scope>NUCLEOTIDE SEQUENCE [LARGE SCALE GENOMIC DNA]</scope>
    <source>
        <strain evidence="3 4">XDB06</strain>
    </source>
</reference>
<protein>
    <submittedName>
        <fullName evidence="3">Nitrilase</fullName>
    </submittedName>
</protein>
<evidence type="ECO:0000259" key="2">
    <source>
        <dbReference type="PROSITE" id="PS50263"/>
    </source>
</evidence>
<evidence type="ECO:0000313" key="3">
    <source>
        <dbReference type="EMBL" id="RFF30707.1"/>
    </source>
</evidence>
<keyword evidence="4" id="KW-1185">Reference proteome</keyword>
<evidence type="ECO:0000313" key="4">
    <source>
        <dbReference type="Proteomes" id="UP000260351"/>
    </source>
</evidence>
<proteinExistence type="predicted"/>
<dbReference type="Pfam" id="PF00795">
    <property type="entry name" value="CN_hydrolase"/>
    <property type="match status" value="1"/>
</dbReference>